<dbReference type="AlphaFoldDB" id="A0A4R3M9W8"/>
<dbReference type="InterPro" id="IPR016162">
    <property type="entry name" value="Ald_DH_N"/>
</dbReference>
<gene>
    <name evidence="6" type="ORF">EDC26_102338</name>
</gene>
<reference evidence="6 7" key="1">
    <citation type="submission" date="2019-03" db="EMBL/GenBank/DDBJ databases">
        <title>Genomic Encyclopedia of Type Strains, Phase IV (KMG-IV): sequencing the most valuable type-strain genomes for metagenomic binning, comparative biology and taxonomic classification.</title>
        <authorList>
            <person name="Goeker M."/>
        </authorList>
    </citation>
    <scope>NUCLEOTIDE SEQUENCE [LARGE SCALE GENOMIC DNA]</scope>
    <source>
        <strain evidence="6 7">DSM 24591</strain>
    </source>
</reference>
<feature type="active site" evidence="3">
    <location>
        <position position="261"/>
    </location>
</feature>
<comment type="similarity">
    <text evidence="1 4">Belongs to the aldehyde dehydrogenase family.</text>
</comment>
<dbReference type="FunFam" id="3.40.605.10:FF:000007">
    <property type="entry name" value="NAD/NADP-dependent betaine aldehyde dehydrogenase"/>
    <property type="match status" value="1"/>
</dbReference>
<evidence type="ECO:0000313" key="7">
    <source>
        <dbReference type="Proteomes" id="UP000295525"/>
    </source>
</evidence>
<dbReference type="InterPro" id="IPR016161">
    <property type="entry name" value="Ald_DH/histidinol_DH"/>
</dbReference>
<accession>A0A4R3M9W8</accession>
<protein>
    <submittedName>
        <fullName evidence="6">Aldehyde dehydrogenase (NAD+)</fullName>
    </submittedName>
</protein>
<comment type="caution">
    <text evidence="6">The sequence shown here is derived from an EMBL/GenBank/DDBJ whole genome shotgun (WGS) entry which is preliminary data.</text>
</comment>
<dbReference type="InterPro" id="IPR029510">
    <property type="entry name" value="Ald_DH_CS_GLU"/>
</dbReference>
<dbReference type="InterPro" id="IPR016160">
    <property type="entry name" value="Ald_DH_CS_CYS"/>
</dbReference>
<organism evidence="6 7">
    <name type="scientific">Paralcaligenes ureilyticus</name>
    <dbReference type="NCBI Taxonomy" id="627131"/>
    <lineage>
        <taxon>Bacteria</taxon>
        <taxon>Pseudomonadati</taxon>
        <taxon>Pseudomonadota</taxon>
        <taxon>Betaproteobacteria</taxon>
        <taxon>Burkholderiales</taxon>
        <taxon>Alcaligenaceae</taxon>
        <taxon>Paralcaligenes</taxon>
    </lineage>
</organism>
<dbReference type="Pfam" id="PF00171">
    <property type="entry name" value="Aldedh"/>
    <property type="match status" value="1"/>
</dbReference>
<evidence type="ECO:0000313" key="6">
    <source>
        <dbReference type="EMBL" id="TCT10381.1"/>
    </source>
</evidence>
<dbReference type="EMBL" id="SMAJ01000002">
    <property type="protein sequence ID" value="TCT10381.1"/>
    <property type="molecule type" value="Genomic_DNA"/>
</dbReference>
<dbReference type="SUPFAM" id="SSF53720">
    <property type="entry name" value="ALDH-like"/>
    <property type="match status" value="1"/>
</dbReference>
<sequence>MMCRPAGLNNLQEKQMAKMVIGGKTTDAVSGMTLDVLSPTDGLVFSNIPRGQAEDVDLAVSAARSALDGKWGKLTALERGRLLLRLSQTILDHIDELTQLEAKDTGKALTTARNDILALARYFEYYGGGADKIHGQVIPFLNDYAVQVIREPLGVTAHVIPWNYPAQMLGRTVAPALAMGNACVVKPAEDACMSVIRVAELALETGLPSGALNIVTGLGEEAGASLAKHPGINFISFTGSNEVGVLIQQAAALNAVKCVLELGGKSAHVVFDDVNFKLAVPAIVRGIVGNTGQTCTAGSRLLVQKGIYDKFMAALAEEFSKTRAGTPEMNLNCGPLINKAQFDRVNRYIKKGLEDGMTVRAEGQIAEGVPGGGYFVTPTLFSAKDHSSVLLTEEIFGPVLVALPFSDEAEAIRLANATEYGLQGAIWTENGGRQQRVAKGMKAGQVYINSFGAGGGIELPFGGVKKSGHGREKGFMALEEMSTTKTIVQFHGE</sequence>
<dbReference type="PROSITE" id="PS00070">
    <property type="entry name" value="ALDEHYDE_DEHYDR_CYS"/>
    <property type="match status" value="1"/>
</dbReference>
<evidence type="ECO:0000256" key="4">
    <source>
        <dbReference type="RuleBase" id="RU003345"/>
    </source>
</evidence>
<evidence type="ECO:0000256" key="1">
    <source>
        <dbReference type="ARBA" id="ARBA00009986"/>
    </source>
</evidence>
<keyword evidence="2 4" id="KW-0560">Oxidoreductase</keyword>
<dbReference type="PROSITE" id="PS00687">
    <property type="entry name" value="ALDEHYDE_DEHYDR_GLU"/>
    <property type="match status" value="1"/>
</dbReference>
<evidence type="ECO:0000256" key="2">
    <source>
        <dbReference type="ARBA" id="ARBA00023002"/>
    </source>
</evidence>
<keyword evidence="7" id="KW-1185">Reference proteome</keyword>
<dbReference type="InterPro" id="IPR016163">
    <property type="entry name" value="Ald_DH_C"/>
</dbReference>
<dbReference type="InterPro" id="IPR015590">
    <property type="entry name" value="Aldehyde_DH_dom"/>
</dbReference>
<dbReference type="Proteomes" id="UP000295525">
    <property type="component" value="Unassembled WGS sequence"/>
</dbReference>
<dbReference type="Gene3D" id="3.40.605.10">
    <property type="entry name" value="Aldehyde Dehydrogenase, Chain A, domain 1"/>
    <property type="match status" value="1"/>
</dbReference>
<dbReference type="Gene3D" id="3.40.309.10">
    <property type="entry name" value="Aldehyde Dehydrogenase, Chain A, domain 2"/>
    <property type="match status" value="1"/>
</dbReference>
<evidence type="ECO:0000259" key="5">
    <source>
        <dbReference type="Pfam" id="PF00171"/>
    </source>
</evidence>
<evidence type="ECO:0000256" key="3">
    <source>
        <dbReference type="PROSITE-ProRule" id="PRU10007"/>
    </source>
</evidence>
<dbReference type="FunFam" id="3.40.309.10:FF:000012">
    <property type="entry name" value="Betaine aldehyde dehydrogenase"/>
    <property type="match status" value="1"/>
</dbReference>
<proteinExistence type="inferred from homology"/>
<dbReference type="GO" id="GO:0016620">
    <property type="term" value="F:oxidoreductase activity, acting on the aldehyde or oxo group of donors, NAD or NADP as acceptor"/>
    <property type="evidence" value="ECO:0007669"/>
    <property type="project" value="InterPro"/>
</dbReference>
<name>A0A4R3M9W8_9BURK</name>
<dbReference type="PANTHER" id="PTHR11699">
    <property type="entry name" value="ALDEHYDE DEHYDROGENASE-RELATED"/>
    <property type="match status" value="1"/>
</dbReference>
<feature type="domain" description="Aldehyde dehydrogenase" evidence="5">
    <location>
        <begin position="32"/>
        <end position="487"/>
    </location>
</feature>
<dbReference type="CDD" id="cd07109">
    <property type="entry name" value="ALDH_AAS00426"/>
    <property type="match status" value="1"/>
</dbReference>